<dbReference type="InterPro" id="IPR008794">
    <property type="entry name" value="Pro_racemase_fam"/>
</dbReference>
<protein>
    <recommendedName>
        <fullName evidence="3">trans-L-3-hydroxyproline dehydratase</fullName>
        <ecNumber evidence="3">4.2.1.77</ecNumber>
    </recommendedName>
</protein>
<dbReference type="PANTHER" id="PTHR33442:SF1">
    <property type="entry name" value="TRANS-3-HYDROXY-L-PROLINE DEHYDRATASE"/>
    <property type="match status" value="1"/>
</dbReference>
<dbReference type="EMBL" id="OV696696">
    <property type="protein sequence ID" value="CAH1240915.1"/>
    <property type="molecule type" value="Genomic_DNA"/>
</dbReference>
<name>A0A8J9VU24_BRALA</name>
<proteinExistence type="inferred from homology"/>
<evidence type="ECO:0000256" key="2">
    <source>
        <dbReference type="ARBA" id="ARBA00007529"/>
    </source>
</evidence>
<comment type="similarity">
    <text evidence="2">Belongs to the proline racemase family.</text>
</comment>
<gene>
    <name evidence="4" type="primary">Hypp6198</name>
    <name evidence="4" type="ORF">BLAG_LOCUS4730</name>
</gene>
<evidence type="ECO:0000256" key="1">
    <source>
        <dbReference type="ARBA" id="ARBA00001148"/>
    </source>
</evidence>
<evidence type="ECO:0000313" key="5">
    <source>
        <dbReference type="Proteomes" id="UP000838412"/>
    </source>
</evidence>
<dbReference type="SUPFAM" id="SSF54506">
    <property type="entry name" value="Diaminopimelate epimerase-like"/>
    <property type="match status" value="1"/>
</dbReference>
<reference evidence="4" key="1">
    <citation type="submission" date="2022-01" db="EMBL/GenBank/DDBJ databases">
        <authorList>
            <person name="Braso-Vives M."/>
        </authorList>
    </citation>
    <scope>NUCLEOTIDE SEQUENCE</scope>
</reference>
<dbReference type="Pfam" id="PF05544">
    <property type="entry name" value="Pro_racemase"/>
    <property type="match status" value="1"/>
</dbReference>
<dbReference type="AlphaFoldDB" id="A0A8J9VU24"/>
<comment type="catalytic activity">
    <reaction evidence="1">
        <text>trans-3-hydroxy-L-proline = 1-pyrroline-2-carboxylate + H2O</text>
        <dbReference type="Rhea" id="RHEA:10320"/>
        <dbReference type="ChEBI" id="CHEBI:15377"/>
        <dbReference type="ChEBI" id="CHEBI:39785"/>
        <dbReference type="ChEBI" id="CHEBI:57938"/>
        <dbReference type="EC" id="4.2.1.77"/>
    </reaction>
</comment>
<organism evidence="4 5">
    <name type="scientific">Branchiostoma lanceolatum</name>
    <name type="common">Common lancelet</name>
    <name type="synonym">Amphioxus lanceolatum</name>
    <dbReference type="NCBI Taxonomy" id="7740"/>
    <lineage>
        <taxon>Eukaryota</taxon>
        <taxon>Metazoa</taxon>
        <taxon>Chordata</taxon>
        <taxon>Cephalochordata</taxon>
        <taxon>Leptocardii</taxon>
        <taxon>Amphioxiformes</taxon>
        <taxon>Branchiostomatidae</taxon>
        <taxon>Branchiostoma</taxon>
    </lineage>
</organism>
<keyword evidence="5" id="KW-1185">Reference proteome</keyword>
<evidence type="ECO:0000256" key="3">
    <source>
        <dbReference type="ARBA" id="ARBA00013105"/>
    </source>
</evidence>
<dbReference type="PIRSF" id="PIRSF029792">
    <property type="entry name" value="Pro_racemase"/>
    <property type="match status" value="1"/>
</dbReference>
<dbReference type="GO" id="GO:0050346">
    <property type="term" value="F:trans-L-3-hydroxyproline dehydratase activity"/>
    <property type="evidence" value="ECO:0007669"/>
    <property type="project" value="UniProtKB-EC"/>
</dbReference>
<evidence type="ECO:0000313" key="4">
    <source>
        <dbReference type="EMBL" id="CAH1240915.1"/>
    </source>
</evidence>
<sequence>MQTHYLANCTFDLLNANMAVSKEEAFFSCPKSSPFVIKTVEMHTGGEPLRIITDGYPKTKGKTILEKRVYVRDNLDVFRQRLMWEPRGHDDMFGALLVEPDESDADIGVLFMHNEGYGTMCGHACIGLGRYAVDRGIVPANSPQTELVIQCPTGLVKVWVDYQDGKSGRVRFHSVPAFVFALDQEVDVANYGRVKVDIAYGGVFYAILPDSSLGLDLRTASIQDVKNAAAAVAEAVKKAVPLRHPEHPDLAFLYGTIITDGRDEYEPTPAINTCVSGVSVDRSPCGSGVTARVAIQYRRGQIDPSKERQFVSAATGSIFTGRPVRETKLGEFDAVIVEVAGHAHYIGTAVFTVEPEDPLKNGFLVK</sequence>
<dbReference type="EC" id="4.2.1.77" evidence="3"/>
<dbReference type="Gene3D" id="3.10.310.10">
    <property type="entry name" value="Diaminopimelate Epimerase, Chain A, domain 1"/>
    <property type="match status" value="2"/>
</dbReference>
<dbReference type="Proteomes" id="UP000838412">
    <property type="component" value="Chromosome 11"/>
</dbReference>
<dbReference type="FunFam" id="3.10.310.10:FF:000035">
    <property type="entry name" value="Uncharacterized protein"/>
    <property type="match status" value="1"/>
</dbReference>
<dbReference type="OrthoDB" id="6409228at2759"/>
<dbReference type="SFLD" id="SFLDS00028">
    <property type="entry name" value="Proline_Racemase"/>
    <property type="match status" value="1"/>
</dbReference>
<dbReference type="PANTHER" id="PTHR33442">
    <property type="entry name" value="TRANS-3-HYDROXY-L-PROLINE DEHYDRATASE"/>
    <property type="match status" value="1"/>
</dbReference>
<accession>A0A8J9VU24</accession>